<sequence length="169" mass="19299">MHVTLLPDVVICCAIVHNLLLDQSSVDVDRLLAMLQREGMVPKLDEHPRQERPAEDGPHPGEVCGEEKRTRLAAFLLQAAVAHSVLKGRCHYRAGGWVNHYSASAQHQEKSTIRKLEQRRDWEREVSLSISGGCPCFRRRSRRSGVVRRRHRRRIHWGCKAPDTRESSG</sequence>
<organism evidence="2 3">
    <name type="scientific">Ceratodon purpureus</name>
    <name type="common">Fire moss</name>
    <name type="synonym">Dicranum purpureum</name>
    <dbReference type="NCBI Taxonomy" id="3225"/>
    <lineage>
        <taxon>Eukaryota</taxon>
        <taxon>Viridiplantae</taxon>
        <taxon>Streptophyta</taxon>
        <taxon>Embryophyta</taxon>
        <taxon>Bryophyta</taxon>
        <taxon>Bryophytina</taxon>
        <taxon>Bryopsida</taxon>
        <taxon>Dicranidae</taxon>
        <taxon>Pseudoditrichales</taxon>
        <taxon>Ditrichaceae</taxon>
        <taxon>Ceratodon</taxon>
    </lineage>
</organism>
<evidence type="ECO:0000256" key="1">
    <source>
        <dbReference type="SAM" id="MobiDB-lite"/>
    </source>
</evidence>
<dbReference type="EMBL" id="CM026426">
    <property type="protein sequence ID" value="KAG0574866.1"/>
    <property type="molecule type" value="Genomic_DNA"/>
</dbReference>
<proteinExistence type="predicted"/>
<evidence type="ECO:0000313" key="2">
    <source>
        <dbReference type="EMBL" id="KAG0574866.1"/>
    </source>
</evidence>
<reference evidence="2" key="1">
    <citation type="submission" date="2020-06" db="EMBL/GenBank/DDBJ databases">
        <title>WGS assembly of Ceratodon purpureus strain R40.</title>
        <authorList>
            <person name="Carey S.B."/>
            <person name="Jenkins J."/>
            <person name="Shu S."/>
            <person name="Lovell J.T."/>
            <person name="Sreedasyam A."/>
            <person name="Maumus F."/>
            <person name="Tiley G.P."/>
            <person name="Fernandez-Pozo N."/>
            <person name="Barry K."/>
            <person name="Chen C."/>
            <person name="Wang M."/>
            <person name="Lipzen A."/>
            <person name="Daum C."/>
            <person name="Saski C.A."/>
            <person name="Payton A.C."/>
            <person name="Mcbreen J.C."/>
            <person name="Conrad R.E."/>
            <person name="Kollar L.M."/>
            <person name="Olsson S."/>
            <person name="Huttunen S."/>
            <person name="Landis J.B."/>
            <person name="Wickett N.J."/>
            <person name="Johnson M.G."/>
            <person name="Rensing S.A."/>
            <person name="Grimwood J."/>
            <person name="Schmutz J."/>
            <person name="Mcdaniel S.F."/>
        </authorList>
    </citation>
    <scope>NUCLEOTIDE SEQUENCE</scope>
    <source>
        <strain evidence="2">R40</strain>
    </source>
</reference>
<comment type="caution">
    <text evidence="2">The sequence shown here is derived from an EMBL/GenBank/DDBJ whole genome shotgun (WGS) entry which is preliminary data.</text>
</comment>
<name>A0A8T0HVK5_CERPU</name>
<keyword evidence="3" id="KW-1185">Reference proteome</keyword>
<gene>
    <name evidence="2" type="ORF">KC19_VG298300</name>
</gene>
<evidence type="ECO:0000313" key="3">
    <source>
        <dbReference type="Proteomes" id="UP000822688"/>
    </source>
</evidence>
<feature type="region of interest" description="Disordered" evidence="1">
    <location>
        <begin position="42"/>
        <end position="63"/>
    </location>
</feature>
<dbReference type="AlphaFoldDB" id="A0A8T0HVK5"/>
<accession>A0A8T0HVK5</accession>
<dbReference type="Proteomes" id="UP000822688">
    <property type="component" value="Chromosome V"/>
</dbReference>
<feature type="compositionally biased region" description="Basic and acidic residues" evidence="1">
    <location>
        <begin position="43"/>
        <end position="63"/>
    </location>
</feature>
<protein>
    <submittedName>
        <fullName evidence="2">Uncharacterized protein</fullName>
    </submittedName>
</protein>